<reference evidence="1 2" key="1">
    <citation type="submission" date="2013-06" db="EMBL/GenBank/DDBJ databases">
        <authorList>
            <person name="Weinstock G."/>
            <person name="Sodergren E."/>
            <person name="Lobos E.A."/>
            <person name="Fulton L."/>
            <person name="Fulton R."/>
            <person name="Courtney L."/>
            <person name="Fronick C."/>
            <person name="O'Laughlin M."/>
            <person name="Godfrey J."/>
            <person name="Wilson R.M."/>
            <person name="Miner T."/>
            <person name="Farmer C."/>
            <person name="Delehaunty K."/>
            <person name="Cordes M."/>
            <person name="Minx P."/>
            <person name="Tomlinson C."/>
            <person name="Chen J."/>
            <person name="Wollam A."/>
            <person name="Pepin K.H."/>
            <person name="Bhonagiri V."/>
            <person name="Zhang X."/>
            <person name="Warren W."/>
            <person name="Mitreva M."/>
            <person name="Mardis E.R."/>
            <person name="Wilson R.K."/>
        </authorList>
    </citation>
    <scope>NUCLEOTIDE SEQUENCE [LARGE SCALE GENOMIC DNA]</scope>
    <source>
        <strain evidence="1 2">F0570</strain>
    </source>
</reference>
<protein>
    <submittedName>
        <fullName evidence="1">Uncharacterized protein</fullName>
    </submittedName>
</protein>
<evidence type="ECO:0000313" key="1">
    <source>
        <dbReference type="EMBL" id="ERJ67958.1"/>
    </source>
</evidence>
<sequence length="90" mass="10107">MISPEGKEITALKLLRTTIDIVGKRSALLIRLHTAKMKSVGRDAILSDILRKSTMPIMLWTASVYVVRDHLIPVSFGIRKGRCIRVAIEH</sequence>
<dbReference type="EMBL" id="AWUW01000038">
    <property type="protein sequence ID" value="ERJ67958.1"/>
    <property type="molecule type" value="Genomic_DNA"/>
</dbReference>
<evidence type="ECO:0000313" key="2">
    <source>
        <dbReference type="Proteomes" id="UP000016630"/>
    </source>
</evidence>
<accession>A0A0E2LRR5</accession>
<dbReference type="Proteomes" id="UP000016630">
    <property type="component" value="Unassembled WGS sequence"/>
</dbReference>
<organism evidence="1 2">
    <name type="scientific">Porphyromonas gingivalis F0570</name>
    <dbReference type="NCBI Taxonomy" id="1227271"/>
    <lineage>
        <taxon>Bacteria</taxon>
        <taxon>Pseudomonadati</taxon>
        <taxon>Bacteroidota</taxon>
        <taxon>Bacteroidia</taxon>
        <taxon>Bacteroidales</taxon>
        <taxon>Porphyromonadaceae</taxon>
        <taxon>Porphyromonas</taxon>
    </lineage>
</organism>
<dbReference type="HOGENOM" id="CLU_2438300_0_0_10"/>
<comment type="caution">
    <text evidence="1">The sequence shown here is derived from an EMBL/GenBank/DDBJ whole genome shotgun (WGS) entry which is preliminary data.</text>
</comment>
<proteinExistence type="predicted"/>
<name>A0A0E2LRR5_PORGN</name>
<gene>
    <name evidence="1" type="ORF">HMPREF1555_00654</name>
</gene>
<dbReference type="AlphaFoldDB" id="A0A0E2LRR5"/>